<dbReference type="CDD" id="cd00077">
    <property type="entry name" value="HDc"/>
    <property type="match status" value="1"/>
</dbReference>
<proteinExistence type="predicted"/>
<dbReference type="PANTHER" id="PTHR43155">
    <property type="entry name" value="CYCLIC DI-GMP PHOSPHODIESTERASE PA4108-RELATED"/>
    <property type="match status" value="1"/>
</dbReference>
<protein>
    <submittedName>
        <fullName evidence="3">HD-GYP domain-containing protein</fullName>
    </submittedName>
</protein>
<feature type="domain" description="HD-GYP" evidence="2">
    <location>
        <begin position="196"/>
        <end position="395"/>
    </location>
</feature>
<dbReference type="InterPro" id="IPR006674">
    <property type="entry name" value="HD_domain"/>
</dbReference>
<dbReference type="InterPro" id="IPR003607">
    <property type="entry name" value="HD/PDEase_dom"/>
</dbReference>
<dbReference type="GO" id="GO:0004112">
    <property type="term" value="F:cyclic-nucleotide phosphodiesterase activity"/>
    <property type="evidence" value="ECO:0007669"/>
    <property type="project" value="TreeGrafter"/>
</dbReference>
<dbReference type="PROSITE" id="PS51832">
    <property type="entry name" value="HD_GYP"/>
    <property type="match status" value="1"/>
</dbReference>
<organism evidence="3 4">
    <name type="scientific">Calorimonas adulescens</name>
    <dbReference type="NCBI Taxonomy" id="2606906"/>
    <lineage>
        <taxon>Bacteria</taxon>
        <taxon>Bacillati</taxon>
        <taxon>Bacillota</taxon>
        <taxon>Clostridia</taxon>
        <taxon>Thermoanaerobacterales</taxon>
        <taxon>Thermoanaerobacteraceae</taxon>
        <taxon>Calorimonas</taxon>
    </lineage>
</organism>
<comment type="caution">
    <text evidence="3">The sequence shown here is derived from an EMBL/GenBank/DDBJ whole genome shotgun (WGS) entry which is preliminary data.</text>
</comment>
<dbReference type="Proteomes" id="UP000322976">
    <property type="component" value="Unassembled WGS sequence"/>
</dbReference>
<dbReference type="GO" id="GO:0009214">
    <property type="term" value="P:cyclic nucleotide catabolic process"/>
    <property type="evidence" value="ECO:0007669"/>
    <property type="project" value="TreeGrafter"/>
</dbReference>
<name>A0A5D8QFL9_9THEO</name>
<dbReference type="Pfam" id="PF13487">
    <property type="entry name" value="HD_5"/>
    <property type="match status" value="1"/>
</dbReference>
<dbReference type="PROSITE" id="PS51831">
    <property type="entry name" value="HD"/>
    <property type="match status" value="1"/>
</dbReference>
<sequence length="595" mass="69124">MEKSVEYYMQTYNIIQLVLYSHGGESILGASKYKEIDIHYTDFKVDLKQLVHFFDKYFSYEVASIGYLSNDHTYINFKDTIINSAELQKLISSDYAVIIDRDYINMLCNTHNLLLVEDVDNETAERIYGIDLKGYPLHRIAIIPFFDSKDDNLMAILVFAGIKMNNLDGLMHDTEVSLILQLIREKLELYFNGDIASIMLERISIFLTGQLNKKDPFTFDHSYNVAHWVMLLSKEFGLDEKTTKMAYYASLLHDVGKLGIPDEILNKNGKLTEEEYIKIKEHPILSCQYINEIFYDFPDINDISKYVRYHHERYDGTGYPDGLSGRDIPFISRLIAVADCIDAMRSGRPYAKSKTTEEIIAELESCSGTQFDPEIVLKAIDLLKKKKSTNYSLMEYNYITKVSIIIYLTENRFYVDKGILKYTGQDYILLFQDFQVDSLSKDIMEIQVAFNDRQNFFEYMIKEISGIGYKRLIFKKLEAIEKEYFYKILWELNGFIKNENSTETINIKAISGNHIEFESPYMLPIYKGLAVGIQLPDSEVIPVYGFIKNIIHDNGVNRYTLEFVSINTNTRDKILKAILSEQIKRKRAYIEKQAP</sequence>
<keyword evidence="4" id="KW-1185">Reference proteome</keyword>
<dbReference type="EMBL" id="VTPS01000003">
    <property type="protein sequence ID" value="TZE82934.1"/>
    <property type="molecule type" value="Genomic_DNA"/>
</dbReference>
<dbReference type="AlphaFoldDB" id="A0A5D8QFL9"/>
<gene>
    <name evidence="3" type="ORF">FWJ32_02980</name>
</gene>
<accession>A0A5D8QFL9</accession>
<dbReference type="Gene3D" id="1.10.3210.10">
    <property type="entry name" value="Hypothetical protein af1432"/>
    <property type="match status" value="1"/>
</dbReference>
<evidence type="ECO:0000313" key="3">
    <source>
        <dbReference type="EMBL" id="TZE82934.1"/>
    </source>
</evidence>
<dbReference type="SUPFAM" id="SSF109604">
    <property type="entry name" value="HD-domain/PDEase-like"/>
    <property type="match status" value="1"/>
</dbReference>
<dbReference type="PANTHER" id="PTHR43155:SF1">
    <property type="entry name" value="3'3'-CGAMP-SPECIFIC PHOSPHODIESTERASE 1"/>
    <property type="match status" value="1"/>
</dbReference>
<evidence type="ECO:0000259" key="2">
    <source>
        <dbReference type="PROSITE" id="PS51832"/>
    </source>
</evidence>
<reference evidence="3 4" key="1">
    <citation type="submission" date="2019-08" db="EMBL/GenBank/DDBJ databases">
        <title>Calorimonas adulescens gen. nov., sp. nov., an anaerobic thermophilic bacterium from Sakhalin hot spring.</title>
        <authorList>
            <person name="Khomyakova M.A."/>
            <person name="Merkel A.Y."/>
            <person name="Novikov A."/>
            <person name="Bonch-Osmolovskaya E.A."/>
            <person name="Slobodkin A.I."/>
        </authorList>
    </citation>
    <scope>NUCLEOTIDE SEQUENCE [LARGE SCALE GENOMIC DNA]</scope>
    <source>
        <strain evidence="3 4">A05MB</strain>
    </source>
</reference>
<evidence type="ECO:0000259" key="1">
    <source>
        <dbReference type="PROSITE" id="PS51831"/>
    </source>
</evidence>
<dbReference type="SMART" id="SM00471">
    <property type="entry name" value="HDc"/>
    <property type="match status" value="1"/>
</dbReference>
<dbReference type="InterPro" id="IPR037522">
    <property type="entry name" value="HD_GYP_dom"/>
</dbReference>
<feature type="domain" description="HD" evidence="1">
    <location>
        <begin position="218"/>
        <end position="344"/>
    </location>
</feature>
<evidence type="ECO:0000313" key="4">
    <source>
        <dbReference type="Proteomes" id="UP000322976"/>
    </source>
</evidence>